<dbReference type="Pfam" id="PF07681">
    <property type="entry name" value="DoxX"/>
    <property type="match status" value="1"/>
</dbReference>
<evidence type="ECO:0000256" key="5">
    <source>
        <dbReference type="SAM" id="Phobius"/>
    </source>
</evidence>
<proteinExistence type="predicted"/>
<keyword evidence="4 5" id="KW-0472">Membrane</keyword>
<protein>
    <submittedName>
        <fullName evidence="6">DoxX family protein</fullName>
    </submittedName>
</protein>
<dbReference type="EMBL" id="VNJJ01000003">
    <property type="protein sequence ID" value="TVY01972.1"/>
    <property type="molecule type" value="Genomic_DNA"/>
</dbReference>
<evidence type="ECO:0000313" key="7">
    <source>
        <dbReference type="Proteomes" id="UP000316330"/>
    </source>
</evidence>
<dbReference type="GO" id="GO:0016020">
    <property type="term" value="C:membrane"/>
    <property type="evidence" value="ECO:0007669"/>
    <property type="project" value="UniProtKB-SubCell"/>
</dbReference>
<dbReference type="RefSeq" id="WP_144699403.1">
    <property type="nucleotide sequence ID" value="NZ_VNJJ01000003.1"/>
</dbReference>
<feature type="transmembrane region" description="Helical" evidence="5">
    <location>
        <begin position="12"/>
        <end position="28"/>
    </location>
</feature>
<gene>
    <name evidence="6" type="ORF">FPZ45_05875</name>
</gene>
<accession>A0A559JQ16</accession>
<evidence type="ECO:0000256" key="4">
    <source>
        <dbReference type="ARBA" id="ARBA00023136"/>
    </source>
</evidence>
<evidence type="ECO:0000256" key="2">
    <source>
        <dbReference type="ARBA" id="ARBA00022692"/>
    </source>
</evidence>
<dbReference type="InterPro" id="IPR032808">
    <property type="entry name" value="DoxX"/>
</dbReference>
<keyword evidence="2 5" id="KW-0812">Transmembrane</keyword>
<dbReference type="PANTHER" id="PTHR39157:SF1">
    <property type="entry name" value="DOXX FAMILY PROTEIN"/>
    <property type="match status" value="1"/>
</dbReference>
<name>A0A559JQ16_9BACL</name>
<keyword evidence="7" id="KW-1185">Reference proteome</keyword>
<comment type="subcellular location">
    <subcellularLocation>
        <location evidence="1">Membrane</location>
        <topology evidence="1">Multi-pass membrane protein</topology>
    </subcellularLocation>
</comment>
<comment type="caution">
    <text evidence="6">The sequence shown here is derived from an EMBL/GenBank/DDBJ whole genome shotgun (WGS) entry which is preliminary data.</text>
</comment>
<evidence type="ECO:0000256" key="3">
    <source>
        <dbReference type="ARBA" id="ARBA00022989"/>
    </source>
</evidence>
<dbReference type="PANTHER" id="PTHR39157">
    <property type="entry name" value="INTEGRAL MEMBRANE PROTEIN-RELATED"/>
    <property type="match status" value="1"/>
</dbReference>
<feature type="transmembrane region" description="Helical" evidence="5">
    <location>
        <begin position="127"/>
        <end position="147"/>
    </location>
</feature>
<keyword evidence="3 5" id="KW-1133">Transmembrane helix</keyword>
<evidence type="ECO:0000313" key="6">
    <source>
        <dbReference type="EMBL" id="TVY01972.1"/>
    </source>
</evidence>
<evidence type="ECO:0000256" key="1">
    <source>
        <dbReference type="ARBA" id="ARBA00004141"/>
    </source>
</evidence>
<sequence>MVTKWFRENVWAAAAITFVRVYLGWLWLDAGWHKLTGGFDATGFLKGAIAKPVADHATQAVLFPNYTYFIEHFALPNVKLINFLIPVGETLIGIGLIVGGLVATAAFFGIMLNLMFVFAGTVSTNPWLLTLGFLVFMAGANAGRFGLDYYLMPLIRKGWTKIRAGHGKTDNTDHRGIGGKIVPH</sequence>
<dbReference type="OrthoDB" id="26941at2"/>
<organism evidence="6 7">
    <name type="scientific">Cohnella terricola</name>
    <dbReference type="NCBI Taxonomy" id="1289167"/>
    <lineage>
        <taxon>Bacteria</taxon>
        <taxon>Bacillati</taxon>
        <taxon>Bacillota</taxon>
        <taxon>Bacilli</taxon>
        <taxon>Bacillales</taxon>
        <taxon>Paenibacillaceae</taxon>
        <taxon>Cohnella</taxon>
    </lineage>
</organism>
<reference evidence="6 7" key="1">
    <citation type="submission" date="2019-07" db="EMBL/GenBank/DDBJ databases">
        <authorList>
            <person name="Kim J."/>
        </authorList>
    </citation>
    <scope>NUCLEOTIDE SEQUENCE [LARGE SCALE GENOMIC DNA]</scope>
    <source>
        <strain evidence="6 7">G13</strain>
    </source>
</reference>
<dbReference type="AlphaFoldDB" id="A0A559JQ16"/>
<dbReference type="Proteomes" id="UP000316330">
    <property type="component" value="Unassembled WGS sequence"/>
</dbReference>
<feature type="transmembrane region" description="Helical" evidence="5">
    <location>
        <begin position="91"/>
        <end position="115"/>
    </location>
</feature>